<dbReference type="GO" id="GO:0004722">
    <property type="term" value="F:protein serine/threonine phosphatase activity"/>
    <property type="evidence" value="ECO:0007669"/>
    <property type="project" value="InterPro"/>
</dbReference>
<dbReference type="PANTHER" id="PTHR13832">
    <property type="entry name" value="PROTEIN PHOSPHATASE 2C"/>
    <property type="match status" value="1"/>
</dbReference>
<feature type="compositionally biased region" description="Basic and acidic residues" evidence="5">
    <location>
        <begin position="198"/>
        <end position="207"/>
    </location>
</feature>
<dbReference type="InterPro" id="IPR015655">
    <property type="entry name" value="PP2C"/>
</dbReference>
<dbReference type="SUPFAM" id="SSF81606">
    <property type="entry name" value="PP2C-like"/>
    <property type="match status" value="1"/>
</dbReference>
<evidence type="ECO:0000313" key="8">
    <source>
        <dbReference type="Proteomes" id="UP000789572"/>
    </source>
</evidence>
<evidence type="ECO:0000256" key="1">
    <source>
        <dbReference type="ARBA" id="ARBA00022723"/>
    </source>
</evidence>
<dbReference type="AlphaFoldDB" id="A0A9N8ZW93"/>
<dbReference type="OrthoDB" id="416093at2759"/>
<feature type="compositionally biased region" description="Pro residues" evidence="5">
    <location>
        <begin position="188"/>
        <end position="197"/>
    </location>
</feature>
<dbReference type="EMBL" id="CAJVPJ010000304">
    <property type="protein sequence ID" value="CAG8508958.1"/>
    <property type="molecule type" value="Genomic_DNA"/>
</dbReference>
<protein>
    <submittedName>
        <fullName evidence="7">4731_t:CDS:1</fullName>
    </submittedName>
</protein>
<dbReference type="Proteomes" id="UP000789572">
    <property type="component" value="Unassembled WGS sequence"/>
</dbReference>
<evidence type="ECO:0000256" key="2">
    <source>
        <dbReference type="ARBA" id="ARBA00022801"/>
    </source>
</evidence>
<proteinExistence type="inferred from homology"/>
<evidence type="ECO:0000256" key="5">
    <source>
        <dbReference type="SAM" id="MobiDB-lite"/>
    </source>
</evidence>
<dbReference type="SMART" id="SM00332">
    <property type="entry name" value="PP2Cc"/>
    <property type="match status" value="1"/>
</dbReference>
<gene>
    <name evidence="7" type="ORF">POCULU_LOCUS2968</name>
</gene>
<feature type="region of interest" description="Disordered" evidence="5">
    <location>
        <begin position="182"/>
        <end position="240"/>
    </location>
</feature>
<keyword evidence="8" id="KW-1185">Reference proteome</keyword>
<dbReference type="Gene3D" id="3.60.40.10">
    <property type="entry name" value="PPM-type phosphatase domain"/>
    <property type="match status" value="1"/>
</dbReference>
<keyword evidence="2 4" id="KW-0378">Hydrolase</keyword>
<sequence>MVRIPNFVKHTIIRPQHILFQTATLVRCNQSIPYIRAFHRTAHASSEAYYSVRTPKGENFRLHLAKSRHVVGIRTTRGTREYNEDRFQILVLDLAVSDGKQAVADKTTDESAYVQDTRKTDQSCYFAVFDGHGGANCADYLTGNLHKRIEDVKASDVDDVILQFRNIGGYFHRFNPRILTSLASPEVAKPPPPPPRSRPSDREDIKKPAGRTPRNYSLLTNHPINNPNSSLSPGPQSQDQSLTLEQRLTLAFLKTDLELLGHVGQSVGSTASIALVRPLDNFPFWSSEELDITVAHIGDTRVLLCDVPSGNAISLTYDHHPNAATEFDRLRKSGGYIITDSFGSDMVLGQVANTRAMGDSKMKKYGISAEPEIVTRRVVGKDSAFLVLVSDGITSVMSNQEIVDCVKLESDPTTGAIKLVDFAETLGSEDNITAMVVRLPGWGSPMPDHTIDLRNYRLENDAPHIRRRT</sequence>
<keyword evidence="1" id="KW-0479">Metal-binding</keyword>
<dbReference type="Pfam" id="PF00481">
    <property type="entry name" value="PP2C"/>
    <property type="match status" value="1"/>
</dbReference>
<name>A0A9N8ZW93_9GLOM</name>
<dbReference type="PANTHER" id="PTHR13832:SF589">
    <property type="entry name" value="[PYRUVATE DEHYDROGENASE [ACETYL-TRANSFERRING]]-PHOSPHATASE 2, MITOCHONDRIAL"/>
    <property type="match status" value="1"/>
</dbReference>
<evidence type="ECO:0000256" key="3">
    <source>
        <dbReference type="ARBA" id="ARBA00022912"/>
    </source>
</evidence>
<organism evidence="7 8">
    <name type="scientific">Paraglomus occultum</name>
    <dbReference type="NCBI Taxonomy" id="144539"/>
    <lineage>
        <taxon>Eukaryota</taxon>
        <taxon>Fungi</taxon>
        <taxon>Fungi incertae sedis</taxon>
        <taxon>Mucoromycota</taxon>
        <taxon>Glomeromycotina</taxon>
        <taxon>Glomeromycetes</taxon>
        <taxon>Paraglomerales</taxon>
        <taxon>Paraglomeraceae</taxon>
        <taxon>Paraglomus</taxon>
    </lineage>
</organism>
<feature type="compositionally biased region" description="Polar residues" evidence="5">
    <location>
        <begin position="214"/>
        <end position="240"/>
    </location>
</feature>
<comment type="similarity">
    <text evidence="4">Belongs to the PP2C family.</text>
</comment>
<accession>A0A9N8ZW93</accession>
<dbReference type="GO" id="GO:0046872">
    <property type="term" value="F:metal ion binding"/>
    <property type="evidence" value="ECO:0007669"/>
    <property type="project" value="UniProtKB-KW"/>
</dbReference>
<dbReference type="InterPro" id="IPR000222">
    <property type="entry name" value="PP2C_BS"/>
</dbReference>
<evidence type="ECO:0000259" key="6">
    <source>
        <dbReference type="PROSITE" id="PS51746"/>
    </source>
</evidence>
<dbReference type="PROSITE" id="PS51746">
    <property type="entry name" value="PPM_2"/>
    <property type="match status" value="1"/>
</dbReference>
<dbReference type="PROSITE" id="PS01032">
    <property type="entry name" value="PPM_1"/>
    <property type="match status" value="1"/>
</dbReference>
<dbReference type="InterPro" id="IPR001932">
    <property type="entry name" value="PPM-type_phosphatase-like_dom"/>
</dbReference>
<reference evidence="7" key="1">
    <citation type="submission" date="2021-06" db="EMBL/GenBank/DDBJ databases">
        <authorList>
            <person name="Kallberg Y."/>
            <person name="Tangrot J."/>
            <person name="Rosling A."/>
        </authorList>
    </citation>
    <scope>NUCLEOTIDE SEQUENCE</scope>
    <source>
        <strain evidence="7">IA702</strain>
    </source>
</reference>
<evidence type="ECO:0000313" key="7">
    <source>
        <dbReference type="EMBL" id="CAG8508958.1"/>
    </source>
</evidence>
<comment type="caution">
    <text evidence="7">The sequence shown here is derived from an EMBL/GenBank/DDBJ whole genome shotgun (WGS) entry which is preliminary data.</text>
</comment>
<dbReference type="CDD" id="cd00143">
    <property type="entry name" value="PP2Cc"/>
    <property type="match status" value="1"/>
</dbReference>
<keyword evidence="3 4" id="KW-0904">Protein phosphatase</keyword>
<dbReference type="InterPro" id="IPR036457">
    <property type="entry name" value="PPM-type-like_dom_sf"/>
</dbReference>
<evidence type="ECO:0000256" key="4">
    <source>
        <dbReference type="RuleBase" id="RU003465"/>
    </source>
</evidence>
<feature type="domain" description="PPM-type phosphatase" evidence="6">
    <location>
        <begin position="70"/>
        <end position="439"/>
    </location>
</feature>